<dbReference type="Gene3D" id="3.40.50.10700">
    <property type="entry name" value="AF0625-like"/>
    <property type="match status" value="1"/>
</dbReference>
<protein>
    <recommendedName>
        <fullName evidence="4">D-aminoacyl-tRNA deacylase</fullName>
    </recommendedName>
</protein>
<evidence type="ECO:0008006" key="4">
    <source>
        <dbReference type="Google" id="ProtNLM"/>
    </source>
</evidence>
<reference evidence="1" key="1">
    <citation type="submission" date="2021-04" db="EMBL/GenBank/DDBJ databases">
        <title>Genomic insights into ecological role and evolution of a novel Thermoplasmata order Candidatus Sysuiplasmatales.</title>
        <authorList>
            <person name="Yuan Y."/>
        </authorList>
    </citation>
    <scope>NUCLEOTIDE SEQUENCE</scope>
    <source>
        <strain evidence="2">TUT19-bin139</strain>
        <strain evidence="1">YP2-bin.285</strain>
    </source>
</reference>
<name>A0A8J7YNF7_9ARCH</name>
<dbReference type="Proteomes" id="UP000716004">
    <property type="component" value="Unassembled WGS sequence"/>
</dbReference>
<evidence type="ECO:0000313" key="1">
    <source>
        <dbReference type="EMBL" id="MBX8631346.1"/>
    </source>
</evidence>
<comment type="caution">
    <text evidence="1">The sequence shown here is derived from an EMBL/GenBank/DDBJ whole genome shotgun (WGS) entry which is preliminary data.</text>
</comment>
<dbReference type="AlphaFoldDB" id="A0A8J7YNF7"/>
<dbReference type="GO" id="GO:0051499">
    <property type="term" value="F:D-aminoacyl-tRNA deacylase activity"/>
    <property type="evidence" value="ECO:0007669"/>
    <property type="project" value="InterPro"/>
</dbReference>
<sequence>MDPASVTIGKAVADLGGFRPEGNACGFSLYRSGDAELVRVPGLHIFQNNLDSEIEEAFGIRPETLIFLSTHRSERNIPAITFHPLGNYGTADLGGISRRLVHSPSSLLTSSMIQAAERGRGNGYEITFEATHHGPYLECQAFFAEIGSNMRAWTDGKAAALIAESLLNATQLNPVTAVGIGGGHYCPRFRDIAIRHRISFAHFIPNYALRNIDGRLADEVLEKSGKPTILAMHISRGFEEEAERVATLFLDRGLDIFDPSREYSK</sequence>
<dbReference type="PANTHER" id="PTHR34667">
    <property type="entry name" value="D-AMINOACYL-TRNA DEACYLASE"/>
    <property type="match status" value="1"/>
</dbReference>
<gene>
    <name evidence="1" type="ORF">J9259_02325</name>
    <name evidence="2" type="ORF">KIY12_05820</name>
</gene>
<evidence type="ECO:0000313" key="3">
    <source>
        <dbReference type="Proteomes" id="UP000716004"/>
    </source>
</evidence>
<dbReference type="PANTHER" id="PTHR34667:SF1">
    <property type="entry name" value="D-AMINOACYL-TRNA DEACYLASE"/>
    <property type="match status" value="1"/>
</dbReference>
<accession>A0A8J7YNF7</accession>
<organism evidence="1 3">
    <name type="scientific">Candidatus Sysuiplasma superficiale</name>
    <dbReference type="NCBI Taxonomy" id="2823368"/>
    <lineage>
        <taxon>Archaea</taxon>
        <taxon>Methanobacteriati</taxon>
        <taxon>Thermoplasmatota</taxon>
        <taxon>Thermoplasmata</taxon>
        <taxon>Candidatus Sysuiplasmatales</taxon>
        <taxon>Candidatus Sysuiplasmataceae</taxon>
        <taxon>Candidatus Sysuiplasma</taxon>
    </lineage>
</organism>
<dbReference type="Proteomes" id="UP000750197">
    <property type="component" value="Unassembled WGS sequence"/>
</dbReference>
<dbReference type="Pfam" id="PF04414">
    <property type="entry name" value="tRNA_deacylase"/>
    <property type="match status" value="1"/>
</dbReference>
<dbReference type="InterPro" id="IPR007508">
    <property type="entry name" value="DtdA"/>
</dbReference>
<dbReference type="SUPFAM" id="SSF142535">
    <property type="entry name" value="AF0625-like"/>
    <property type="match status" value="1"/>
</dbReference>
<dbReference type="Gene3D" id="3.40.630.50">
    <property type="entry name" value="AF0625-like"/>
    <property type="match status" value="1"/>
</dbReference>
<evidence type="ECO:0000313" key="2">
    <source>
        <dbReference type="EMBL" id="MBX8644223.1"/>
    </source>
</evidence>
<dbReference type="EMBL" id="JAHEAC010000046">
    <property type="protein sequence ID" value="MBX8644223.1"/>
    <property type="molecule type" value="Genomic_DNA"/>
</dbReference>
<dbReference type="EMBL" id="JAGVSJ010000003">
    <property type="protein sequence ID" value="MBX8631346.1"/>
    <property type="molecule type" value="Genomic_DNA"/>
</dbReference>
<proteinExistence type="predicted"/>